<keyword evidence="3 4" id="KW-0479">Metal-binding</keyword>
<evidence type="ECO:0000313" key="6">
    <source>
        <dbReference type="Proteomes" id="UP000682739"/>
    </source>
</evidence>
<dbReference type="PANTHER" id="PTHR13799:SF14">
    <property type="entry name" value="GTP CYCLOHYDROLASE 1 TYPE 2 HOMOLOG"/>
    <property type="match status" value="1"/>
</dbReference>
<dbReference type="Proteomes" id="UP000682739">
    <property type="component" value="Chromosome"/>
</dbReference>
<dbReference type="AlphaFoldDB" id="A0A975DC65"/>
<organism evidence="5 6">
    <name type="scientific">Psychrosphaera ytuae</name>
    <dbReference type="NCBI Taxonomy" id="2820710"/>
    <lineage>
        <taxon>Bacteria</taxon>
        <taxon>Pseudomonadati</taxon>
        <taxon>Pseudomonadota</taxon>
        <taxon>Gammaproteobacteria</taxon>
        <taxon>Alteromonadales</taxon>
        <taxon>Pseudoalteromonadaceae</taxon>
        <taxon>Psychrosphaera</taxon>
    </lineage>
</organism>
<sequence length="253" mass="27562">MSVRLPDLISYLDQHLSSQLIKDYCPNGLQVEGKKEIHTIVTGVTASEALIDAAIEHQADAILVHHGYFWKGESQVITGMKKARIGKLLANDISLITYHLPIDVHPEHGNNAQLANLLGIKNVTAVESISPKGVLMQGELESPMTAEMFGKKITTALQRAPMISSVRNQLIETIGWCTGGGQGYIDKAAELGLDAFLTGEASEQTIHSSREQNIDFFAAGHHATERYGVKAVGEYIAEQLDINVVFVDIHNPV</sequence>
<name>A0A975DC65_9GAMM</name>
<feature type="binding site" evidence="4">
    <location>
        <position position="225"/>
    </location>
    <ligand>
        <name>a divalent metal cation</name>
        <dbReference type="ChEBI" id="CHEBI:60240"/>
        <label>1</label>
    </ligand>
</feature>
<evidence type="ECO:0000256" key="1">
    <source>
        <dbReference type="ARBA" id="ARBA00006964"/>
    </source>
</evidence>
<dbReference type="FunFam" id="3.40.1390.30:FF:000002">
    <property type="entry name" value="Nif3-like dinuclear metal center protein"/>
    <property type="match status" value="1"/>
</dbReference>
<gene>
    <name evidence="5" type="ORF">J1N51_01440</name>
</gene>
<dbReference type="KEGG" id="psym:J1N51_01440"/>
<dbReference type="NCBIfam" id="TIGR00486">
    <property type="entry name" value="YbgI_SA1388"/>
    <property type="match status" value="1"/>
</dbReference>
<evidence type="ECO:0000256" key="2">
    <source>
        <dbReference type="ARBA" id="ARBA00022112"/>
    </source>
</evidence>
<dbReference type="PANTHER" id="PTHR13799">
    <property type="entry name" value="NGG1 INTERACTING FACTOR 3"/>
    <property type="match status" value="1"/>
</dbReference>
<protein>
    <recommendedName>
        <fullName evidence="2">GTP cyclohydrolase 1 type 2 homolog</fullName>
    </recommendedName>
</protein>
<accession>A0A975DC65</accession>
<dbReference type="GO" id="GO:0005737">
    <property type="term" value="C:cytoplasm"/>
    <property type="evidence" value="ECO:0007669"/>
    <property type="project" value="TreeGrafter"/>
</dbReference>
<feature type="binding site" evidence="4">
    <location>
        <position position="103"/>
    </location>
    <ligand>
        <name>a divalent metal cation</name>
        <dbReference type="ChEBI" id="CHEBI:60240"/>
        <label>1</label>
    </ligand>
</feature>
<dbReference type="EMBL" id="CP072110">
    <property type="protein sequence ID" value="QTH64178.1"/>
    <property type="molecule type" value="Genomic_DNA"/>
</dbReference>
<dbReference type="Pfam" id="PF01784">
    <property type="entry name" value="DUF34_NIF3"/>
    <property type="match status" value="1"/>
</dbReference>
<comment type="similarity">
    <text evidence="1">Belongs to the GTP cyclohydrolase I type 2/NIF3 family.</text>
</comment>
<reference evidence="5" key="1">
    <citation type="submission" date="2021-03" db="EMBL/GenBank/DDBJ databases">
        <title>Description of Psychrosphaera ytuae sp. nov. isolated from deep sea sediment of South China Sea.</title>
        <authorList>
            <person name="Zhang J."/>
            <person name="Xu X.-D."/>
        </authorList>
    </citation>
    <scope>NUCLEOTIDE SEQUENCE</scope>
    <source>
        <strain evidence="5">MTZ26</strain>
    </source>
</reference>
<feature type="binding site" evidence="4">
    <location>
        <position position="65"/>
    </location>
    <ligand>
        <name>a divalent metal cation</name>
        <dbReference type="ChEBI" id="CHEBI:60240"/>
        <label>1</label>
    </ligand>
</feature>
<evidence type="ECO:0000256" key="3">
    <source>
        <dbReference type="ARBA" id="ARBA00022723"/>
    </source>
</evidence>
<dbReference type="InterPro" id="IPR002678">
    <property type="entry name" value="DUF34/NIF3"/>
</dbReference>
<keyword evidence="6" id="KW-1185">Reference proteome</keyword>
<proteinExistence type="inferred from homology"/>
<evidence type="ECO:0000256" key="4">
    <source>
        <dbReference type="PIRSR" id="PIRSR602678-1"/>
    </source>
</evidence>
<dbReference type="Gene3D" id="3.40.1390.30">
    <property type="entry name" value="NIF3 (NGG1p interacting factor 3)-like"/>
    <property type="match status" value="2"/>
</dbReference>
<evidence type="ECO:0000313" key="5">
    <source>
        <dbReference type="EMBL" id="QTH64178.1"/>
    </source>
</evidence>
<dbReference type="InterPro" id="IPR036069">
    <property type="entry name" value="DUF34/NIF3_sf"/>
</dbReference>
<feature type="binding site" evidence="4">
    <location>
        <position position="66"/>
    </location>
    <ligand>
        <name>a divalent metal cation</name>
        <dbReference type="ChEBI" id="CHEBI:60240"/>
        <label>1</label>
    </ligand>
</feature>
<feature type="binding site" evidence="4">
    <location>
        <position position="221"/>
    </location>
    <ligand>
        <name>a divalent metal cation</name>
        <dbReference type="ChEBI" id="CHEBI:60240"/>
        <label>1</label>
    </ligand>
</feature>
<dbReference type="RefSeq" id="WP_208832233.1">
    <property type="nucleotide sequence ID" value="NZ_CP072110.1"/>
</dbReference>
<dbReference type="SUPFAM" id="SSF102705">
    <property type="entry name" value="NIF3 (NGG1p interacting factor 3)-like"/>
    <property type="match status" value="1"/>
</dbReference>
<dbReference type="GO" id="GO:0046872">
    <property type="term" value="F:metal ion binding"/>
    <property type="evidence" value="ECO:0007669"/>
    <property type="project" value="UniProtKB-KW"/>
</dbReference>